<dbReference type="PANTHER" id="PTHR42977">
    <property type="entry name" value="HYDROLASE-RELATED"/>
    <property type="match status" value="1"/>
</dbReference>
<dbReference type="Pfam" id="PF00561">
    <property type="entry name" value="Abhydrolase_1"/>
    <property type="match status" value="1"/>
</dbReference>
<dbReference type="PRINTS" id="PR00412">
    <property type="entry name" value="EPOXHYDRLASE"/>
</dbReference>
<evidence type="ECO:0000313" key="3">
    <source>
        <dbReference type="EMBL" id="KAF4624768.1"/>
    </source>
</evidence>
<sequence>MSYVDTGKPATKRHETVLFLHGNPASSYLWCNIIPHISPGFRCVAPDLIGFGQSGKHDIAYRFIDHADYLKAFISAVLPTDKLILVVQDWGSALGFNWACLNPNRVAGLVFSEFLRPFPTWDDLVAEPAQGHFKKFRESH</sequence>
<dbReference type="OrthoDB" id="284184at2759"/>
<evidence type="ECO:0000256" key="1">
    <source>
        <dbReference type="ARBA" id="ARBA00022801"/>
    </source>
</evidence>
<dbReference type="InterPro" id="IPR000073">
    <property type="entry name" value="AB_hydrolase_1"/>
</dbReference>
<dbReference type="GO" id="GO:0004301">
    <property type="term" value="F:epoxide hydrolase activity"/>
    <property type="evidence" value="ECO:0007669"/>
    <property type="project" value="TreeGrafter"/>
</dbReference>
<dbReference type="SUPFAM" id="SSF53474">
    <property type="entry name" value="alpha/beta-Hydrolases"/>
    <property type="match status" value="1"/>
</dbReference>
<dbReference type="EMBL" id="JAAMPI010001559">
    <property type="protein sequence ID" value="KAF4624768.1"/>
    <property type="molecule type" value="Genomic_DNA"/>
</dbReference>
<dbReference type="AlphaFoldDB" id="A0A8H4R9E9"/>
<dbReference type="Gene3D" id="3.40.50.1820">
    <property type="entry name" value="alpha/beta hydrolase"/>
    <property type="match status" value="1"/>
</dbReference>
<comment type="caution">
    <text evidence="3">The sequence shown here is derived from an EMBL/GenBank/DDBJ whole genome shotgun (WGS) entry which is preliminary data.</text>
</comment>
<dbReference type="InterPro" id="IPR051340">
    <property type="entry name" value="Haloalkane_dehalogenase"/>
</dbReference>
<dbReference type="Proteomes" id="UP000566819">
    <property type="component" value="Unassembled WGS sequence"/>
</dbReference>
<feature type="domain" description="AB hydrolase-1" evidence="2">
    <location>
        <begin position="16"/>
        <end position="135"/>
    </location>
</feature>
<evidence type="ECO:0000259" key="2">
    <source>
        <dbReference type="Pfam" id="PF00561"/>
    </source>
</evidence>
<protein>
    <recommendedName>
        <fullName evidence="2">AB hydrolase-1 domain-containing protein</fullName>
    </recommendedName>
</protein>
<dbReference type="PRINTS" id="PR00111">
    <property type="entry name" value="ABHYDROLASE"/>
</dbReference>
<evidence type="ECO:0000313" key="4">
    <source>
        <dbReference type="Proteomes" id="UP000566819"/>
    </source>
</evidence>
<organism evidence="3 4">
    <name type="scientific">Cudoniella acicularis</name>
    <dbReference type="NCBI Taxonomy" id="354080"/>
    <lineage>
        <taxon>Eukaryota</taxon>
        <taxon>Fungi</taxon>
        <taxon>Dikarya</taxon>
        <taxon>Ascomycota</taxon>
        <taxon>Pezizomycotina</taxon>
        <taxon>Leotiomycetes</taxon>
        <taxon>Helotiales</taxon>
        <taxon>Tricladiaceae</taxon>
        <taxon>Cudoniella</taxon>
    </lineage>
</organism>
<dbReference type="InterPro" id="IPR029058">
    <property type="entry name" value="AB_hydrolase_fold"/>
</dbReference>
<reference evidence="3 4" key="1">
    <citation type="submission" date="2020-03" db="EMBL/GenBank/DDBJ databases">
        <title>Draft Genome Sequence of Cudoniella acicularis.</title>
        <authorList>
            <person name="Buettner E."/>
            <person name="Kellner H."/>
        </authorList>
    </citation>
    <scope>NUCLEOTIDE SEQUENCE [LARGE SCALE GENOMIC DNA]</scope>
    <source>
        <strain evidence="3 4">DSM 108380</strain>
    </source>
</reference>
<keyword evidence="4" id="KW-1185">Reference proteome</keyword>
<keyword evidence="1" id="KW-0378">Hydrolase</keyword>
<dbReference type="InterPro" id="IPR000639">
    <property type="entry name" value="Epox_hydrolase-like"/>
</dbReference>
<dbReference type="PANTHER" id="PTHR42977:SF3">
    <property type="entry name" value="AB HYDROLASE-1 DOMAIN-CONTAINING PROTEIN"/>
    <property type="match status" value="1"/>
</dbReference>
<accession>A0A8H4R9E9</accession>
<gene>
    <name evidence="3" type="ORF">G7Y89_g13399</name>
</gene>
<proteinExistence type="predicted"/>
<name>A0A8H4R9E9_9HELO</name>